<reference evidence="1" key="1">
    <citation type="submission" date="2017-05" db="UniProtKB">
        <authorList>
            <consortium name="EnsemblMetazoa"/>
        </authorList>
    </citation>
    <scope>IDENTIFICATION</scope>
</reference>
<proteinExistence type="predicted"/>
<name>A0A1X7V7Z5_AMPQE</name>
<accession>A0A1X7V7Z5</accession>
<sequence length="281" mass="32008">TATAPCYDLEDSSIRVSLRLAYESGSQRSYITQKASRKLHLKPVGGNCMRITTFGSAGNNYQLSLRWLNALLRRLRQQPKLLEEYDKAIREQVEKSIVVVLEDPTAVDGETVHYLPAVIRHDKQTTKLRMPRLGFSLKESLYAGPKCNQHIFEILLRFRVNKYGFIADIEKALKRERDVLQFLCTMDVSIQPPEIAVMRFLRVAFGVTASPFLFNALVKHHIEQYKLSQPLTVTMLLRSIVMLAGGGFNLSKFICNREIFNANELLGVHKVLGVPWDVDND</sequence>
<organism evidence="1">
    <name type="scientific">Amphimedon queenslandica</name>
    <name type="common">Sponge</name>
    <dbReference type="NCBI Taxonomy" id="400682"/>
    <lineage>
        <taxon>Eukaryota</taxon>
        <taxon>Metazoa</taxon>
        <taxon>Porifera</taxon>
        <taxon>Demospongiae</taxon>
        <taxon>Heteroscleromorpha</taxon>
        <taxon>Haplosclerida</taxon>
        <taxon>Niphatidae</taxon>
        <taxon>Amphimedon</taxon>
    </lineage>
</organism>
<protein>
    <recommendedName>
        <fullName evidence="2">Reverse transcriptase domain-containing protein</fullName>
    </recommendedName>
</protein>
<dbReference type="EnsemblMetazoa" id="Aqu2.1.35627_001">
    <property type="protein sequence ID" value="Aqu2.1.35627_001"/>
    <property type="gene ID" value="Aqu2.1.35627"/>
</dbReference>
<dbReference type="AlphaFoldDB" id="A0A1X7V7Z5"/>
<evidence type="ECO:0000313" key="1">
    <source>
        <dbReference type="EnsemblMetazoa" id="Aqu2.1.35627_001"/>
    </source>
</evidence>
<evidence type="ECO:0008006" key="2">
    <source>
        <dbReference type="Google" id="ProtNLM"/>
    </source>
</evidence>
<dbReference type="OrthoDB" id="10069859at2759"/>
<dbReference type="PANTHER" id="PTHR47331:SF1">
    <property type="entry name" value="GAG-LIKE PROTEIN"/>
    <property type="match status" value="1"/>
</dbReference>
<dbReference type="PANTHER" id="PTHR47331">
    <property type="entry name" value="PHD-TYPE DOMAIN-CONTAINING PROTEIN"/>
    <property type="match status" value="1"/>
</dbReference>
<dbReference type="InParanoid" id="A0A1X7V7Z5"/>